<keyword evidence="3" id="KW-0378">Hydrolase</keyword>
<dbReference type="PANTHER" id="PTHR11575">
    <property type="entry name" value="5'-NUCLEOTIDASE-RELATED"/>
    <property type="match status" value="1"/>
</dbReference>
<dbReference type="InterPro" id="IPR004843">
    <property type="entry name" value="Calcineurin-like_PHP"/>
</dbReference>
<dbReference type="eggNOG" id="COG0737">
    <property type="taxonomic scope" value="Bacteria"/>
</dbReference>
<dbReference type="InterPro" id="IPR029052">
    <property type="entry name" value="Metallo-depent_PP-like"/>
</dbReference>
<protein>
    <submittedName>
        <fullName evidence="3">5'-nucleotidase</fullName>
        <ecNumber evidence="3">3.1.3.5</ecNumber>
    </submittedName>
</protein>
<dbReference type="PRINTS" id="PR01607">
    <property type="entry name" value="APYRASEFAMLY"/>
</dbReference>
<proteinExistence type="inferred from homology"/>
<dbReference type="PANTHER" id="PTHR11575:SF24">
    <property type="entry name" value="5'-NUCLEOTIDASE"/>
    <property type="match status" value="1"/>
</dbReference>
<evidence type="ECO:0000256" key="1">
    <source>
        <dbReference type="ARBA" id="ARBA00006654"/>
    </source>
</evidence>
<dbReference type="GO" id="GO:0009166">
    <property type="term" value="P:nucleotide catabolic process"/>
    <property type="evidence" value="ECO:0007669"/>
    <property type="project" value="InterPro"/>
</dbReference>
<dbReference type="STRING" id="679937.Bcop_0622"/>
<dbReference type="Proteomes" id="UP000018439">
    <property type="component" value="Chromosome"/>
</dbReference>
<dbReference type="EMBL" id="CM001167">
    <property type="protein sequence ID" value="EGJ70840.1"/>
    <property type="molecule type" value="Genomic_DNA"/>
</dbReference>
<dbReference type="GO" id="GO:0008253">
    <property type="term" value="F:5'-nucleotidase activity"/>
    <property type="evidence" value="ECO:0007669"/>
    <property type="project" value="UniProtKB-EC"/>
</dbReference>
<gene>
    <name evidence="3" type="ORF">Bcop_0622</name>
</gene>
<name>F3ZSA3_9BACE</name>
<dbReference type="Pfam" id="PF00149">
    <property type="entry name" value="Metallophos"/>
    <property type="match status" value="1"/>
</dbReference>
<dbReference type="HOGENOM" id="CLU_005854_0_1_10"/>
<dbReference type="InterPro" id="IPR006146">
    <property type="entry name" value="5'-Nucleotdase_CS"/>
</dbReference>
<dbReference type="Gene3D" id="3.60.21.10">
    <property type="match status" value="1"/>
</dbReference>
<evidence type="ECO:0000259" key="2">
    <source>
        <dbReference type="Pfam" id="PF00149"/>
    </source>
</evidence>
<feature type="domain" description="Calcineurin-like phosphoesterase" evidence="2">
    <location>
        <begin position="34"/>
        <end position="251"/>
    </location>
</feature>
<dbReference type="EC" id="3.1.3.5" evidence="3"/>
<dbReference type="SUPFAM" id="SSF56300">
    <property type="entry name" value="Metallo-dependent phosphatases"/>
    <property type="match status" value="1"/>
</dbReference>
<dbReference type="CDD" id="cd00845">
    <property type="entry name" value="MPP_UshA_N_like"/>
    <property type="match status" value="1"/>
</dbReference>
<dbReference type="AlphaFoldDB" id="F3ZSA3"/>
<comment type="similarity">
    <text evidence="1">Belongs to the 5'-nucleotidase family.</text>
</comment>
<dbReference type="GO" id="GO:0046872">
    <property type="term" value="F:metal ion binding"/>
    <property type="evidence" value="ECO:0007669"/>
    <property type="project" value="InterPro"/>
</dbReference>
<reference evidence="3 4" key="1">
    <citation type="journal article" date="2011" name="Stand. Genomic Sci.">
        <title>Non-contiguous finished genome sequence of Bacteroides coprosuis type strain (PC139).</title>
        <authorList>
            <person name="Land M."/>
            <person name="Held B."/>
            <person name="Gronow S."/>
            <person name="Abt B."/>
            <person name="Lucas S."/>
            <person name="Del Rio T.G."/>
            <person name="Nolan M."/>
            <person name="Tice H."/>
            <person name="Cheng J.F."/>
            <person name="Pitluck S."/>
            <person name="Liolios K."/>
            <person name="Pagani I."/>
            <person name="Ivanova N."/>
            <person name="Mavromatis K."/>
            <person name="Mikhailova N."/>
            <person name="Pati A."/>
            <person name="Tapia R."/>
            <person name="Han C."/>
            <person name="Goodwin L."/>
            <person name="Chen A."/>
            <person name="Palaniappan K."/>
            <person name="Hauser L."/>
            <person name="Brambilla E.M."/>
            <person name="Rohde M."/>
            <person name="Goker M."/>
            <person name="Detter J.C."/>
            <person name="Woyke T."/>
            <person name="Bristow J."/>
            <person name="Eisen J.A."/>
            <person name="Markowitz V."/>
            <person name="Hugenholtz P."/>
            <person name="Kyrpides N.C."/>
            <person name="Klenk H.P."/>
            <person name="Lapidus A."/>
        </authorList>
    </citation>
    <scope>NUCLEOTIDE SEQUENCE [LARGE SCALE GENOMIC DNA]</scope>
    <source>
        <strain evidence="3 4">DSM 18011</strain>
    </source>
</reference>
<accession>F3ZSA3</accession>
<organism evidence="3 4">
    <name type="scientific">Bacteroides coprosuis DSM 18011</name>
    <dbReference type="NCBI Taxonomy" id="679937"/>
    <lineage>
        <taxon>Bacteria</taxon>
        <taxon>Pseudomonadati</taxon>
        <taxon>Bacteroidota</taxon>
        <taxon>Bacteroidia</taxon>
        <taxon>Bacteroidales</taxon>
        <taxon>Bacteroidaceae</taxon>
        <taxon>Bacteroides</taxon>
    </lineage>
</organism>
<sequence>MTKYNLNKNILVVLCLLVSGFGSIAYGQVKELYVFHTNDTHSRIEPIDKTSSDKYAGKAGYVRRATAVEQLRQEHKNMLLFDCGDFSQGTPYYNMYKGEVEIKLMNAIGYDAATIGNHEFDFGLENMARLFKMANFPIVCANYGFEGTVLESLVKPYIILNKDGLKIGVFGLSPKMEGLVQASNCEGVTYQDPIEIANKVAHHLKMEEDCDVVICLSHLGLRPSALNQDSDQVLVRNTANIDVVLGGHSHTFMKEPEIVLNKEGKSVPISQMGKNGVFLGEFKITFEPAK</sequence>
<keyword evidence="4" id="KW-1185">Reference proteome</keyword>
<evidence type="ECO:0000313" key="4">
    <source>
        <dbReference type="Proteomes" id="UP000018439"/>
    </source>
</evidence>
<dbReference type="GO" id="GO:0000166">
    <property type="term" value="F:nucleotide binding"/>
    <property type="evidence" value="ECO:0007669"/>
    <property type="project" value="InterPro"/>
</dbReference>
<dbReference type="PROSITE" id="PS00786">
    <property type="entry name" value="5_NUCLEOTIDASE_2"/>
    <property type="match status" value="1"/>
</dbReference>
<evidence type="ECO:0000313" key="3">
    <source>
        <dbReference type="EMBL" id="EGJ70840.1"/>
    </source>
</evidence>
<dbReference type="InterPro" id="IPR006179">
    <property type="entry name" value="5_nucleotidase/apyrase"/>
</dbReference>
<dbReference type="OrthoDB" id="9775118at2"/>